<dbReference type="OrthoDB" id="9811198at2"/>
<dbReference type="PRINTS" id="PR01837">
    <property type="entry name" value="MGTCSAPBPROT"/>
</dbReference>
<dbReference type="AlphaFoldDB" id="A0A401ZL86"/>
<dbReference type="GO" id="GO:0032259">
    <property type="term" value="P:methylation"/>
    <property type="evidence" value="ECO:0007669"/>
    <property type="project" value="UniProtKB-KW"/>
</dbReference>
<evidence type="ECO:0000256" key="7">
    <source>
        <dbReference type="SAM" id="Phobius"/>
    </source>
</evidence>
<comment type="subcellular location">
    <subcellularLocation>
        <location evidence="1">Cell membrane</location>
        <topology evidence="1">Multi-pass membrane protein</topology>
    </subcellularLocation>
</comment>
<comment type="similarity">
    <text evidence="2">Belongs to the MgtC/SapB family.</text>
</comment>
<evidence type="ECO:0000256" key="5">
    <source>
        <dbReference type="ARBA" id="ARBA00022989"/>
    </source>
</evidence>
<proteinExistence type="inferred from homology"/>
<dbReference type="InterPro" id="IPR049177">
    <property type="entry name" value="MgtC_SapB_SrpB_YhiD_N"/>
</dbReference>
<dbReference type="RefSeq" id="WP_126599015.1">
    <property type="nucleotide sequence ID" value="NZ_BIFQ01000001.1"/>
</dbReference>
<evidence type="ECO:0000256" key="3">
    <source>
        <dbReference type="ARBA" id="ARBA00022475"/>
    </source>
</evidence>
<dbReference type="Pfam" id="PF02308">
    <property type="entry name" value="MgtC"/>
    <property type="match status" value="1"/>
</dbReference>
<keyword evidence="3" id="KW-1003">Cell membrane</keyword>
<reference evidence="10" key="1">
    <citation type="submission" date="2018-12" db="EMBL/GenBank/DDBJ databases">
        <title>Tengunoibacter tsumagoiensis gen. nov., sp. nov., Dictyobacter kobayashii sp. nov., D. alpinus sp. nov., and D. joshuensis sp. nov. and description of Dictyobacteraceae fam. nov. within the order Ktedonobacterales isolated from Tengu-no-mugimeshi.</title>
        <authorList>
            <person name="Wang C.M."/>
            <person name="Zheng Y."/>
            <person name="Sakai Y."/>
            <person name="Toyoda A."/>
            <person name="Minakuchi Y."/>
            <person name="Abe K."/>
            <person name="Yokota A."/>
            <person name="Yabe S."/>
        </authorList>
    </citation>
    <scope>NUCLEOTIDE SEQUENCE [LARGE SCALE GENOMIC DNA]</scope>
    <source>
        <strain evidence="10">S-27</strain>
    </source>
</reference>
<keyword evidence="5 7" id="KW-1133">Transmembrane helix</keyword>
<dbReference type="PANTHER" id="PTHR33778">
    <property type="entry name" value="PROTEIN MGTC"/>
    <property type="match status" value="1"/>
</dbReference>
<accession>A0A401ZL86</accession>
<keyword evidence="9" id="KW-0489">Methyltransferase</keyword>
<evidence type="ECO:0000256" key="4">
    <source>
        <dbReference type="ARBA" id="ARBA00022692"/>
    </source>
</evidence>
<protein>
    <submittedName>
        <fullName evidence="9">Methyltransferase</fullName>
    </submittedName>
</protein>
<feature type="transmembrane region" description="Helical" evidence="7">
    <location>
        <begin position="71"/>
        <end position="89"/>
    </location>
</feature>
<evidence type="ECO:0000256" key="6">
    <source>
        <dbReference type="ARBA" id="ARBA00023136"/>
    </source>
</evidence>
<feature type="transmembrane region" description="Helical" evidence="7">
    <location>
        <begin position="109"/>
        <end position="135"/>
    </location>
</feature>
<evidence type="ECO:0000256" key="1">
    <source>
        <dbReference type="ARBA" id="ARBA00004651"/>
    </source>
</evidence>
<name>A0A401ZL86_9CHLR</name>
<dbReference type="PANTHER" id="PTHR33778:SF1">
    <property type="entry name" value="MAGNESIUM TRANSPORTER YHID-RELATED"/>
    <property type="match status" value="1"/>
</dbReference>
<dbReference type="InterPro" id="IPR003416">
    <property type="entry name" value="MgtC/SapB/SrpB/YhiD_fam"/>
</dbReference>
<dbReference type="GO" id="GO:0008168">
    <property type="term" value="F:methyltransferase activity"/>
    <property type="evidence" value="ECO:0007669"/>
    <property type="project" value="UniProtKB-KW"/>
</dbReference>
<evidence type="ECO:0000313" key="10">
    <source>
        <dbReference type="Proteomes" id="UP000287224"/>
    </source>
</evidence>
<sequence>MISLPEMLLRLIVSMLLGGIIGWEREYSEHHAGVRTSALVALGTTLFTIISVYGFYDLLNLPHIQLDPSRVASYIVAGIGFLGGGAIYFRQDLQKVRGLTSAASVWVVAAIAMACGVGFLIEAAITTLLVLFILIGMRYVEARFLPFRSQHLQELFIRFVDAEEGALLGKIYDTLSALHIEIVRIDIYTQKTEQGTEHKLDIDCHVRDAHAMMQAIDQLRAIKGIQDIKFSTRKGLSVD</sequence>
<feature type="transmembrane region" description="Helical" evidence="7">
    <location>
        <begin position="38"/>
        <end position="59"/>
    </location>
</feature>
<keyword evidence="10" id="KW-1185">Reference proteome</keyword>
<keyword evidence="9" id="KW-0808">Transferase</keyword>
<evidence type="ECO:0000313" key="9">
    <source>
        <dbReference type="EMBL" id="GCE07615.1"/>
    </source>
</evidence>
<keyword evidence="4 7" id="KW-0812">Transmembrane</keyword>
<dbReference type="Proteomes" id="UP000287224">
    <property type="component" value="Unassembled WGS sequence"/>
</dbReference>
<comment type="caution">
    <text evidence="9">The sequence shown here is derived from an EMBL/GenBank/DDBJ whole genome shotgun (WGS) entry which is preliminary data.</text>
</comment>
<dbReference type="GO" id="GO:0005886">
    <property type="term" value="C:plasma membrane"/>
    <property type="evidence" value="ECO:0007669"/>
    <property type="project" value="UniProtKB-SubCell"/>
</dbReference>
<feature type="domain" description="MgtC/SapB/SrpB/YhiD N-terminal" evidence="8">
    <location>
        <begin position="11"/>
        <end position="141"/>
    </location>
</feature>
<keyword evidence="6 7" id="KW-0472">Membrane</keyword>
<dbReference type="EMBL" id="BIFQ01000001">
    <property type="protein sequence ID" value="GCE07615.1"/>
    <property type="molecule type" value="Genomic_DNA"/>
</dbReference>
<organism evidence="9 10">
    <name type="scientific">Dictyobacter aurantiacus</name>
    <dbReference type="NCBI Taxonomy" id="1936993"/>
    <lineage>
        <taxon>Bacteria</taxon>
        <taxon>Bacillati</taxon>
        <taxon>Chloroflexota</taxon>
        <taxon>Ktedonobacteria</taxon>
        <taxon>Ktedonobacterales</taxon>
        <taxon>Dictyobacteraceae</taxon>
        <taxon>Dictyobacter</taxon>
    </lineage>
</organism>
<gene>
    <name evidence="9" type="ORF">KDAU_49440</name>
</gene>
<evidence type="ECO:0000259" key="8">
    <source>
        <dbReference type="Pfam" id="PF02308"/>
    </source>
</evidence>
<evidence type="ECO:0000256" key="2">
    <source>
        <dbReference type="ARBA" id="ARBA00009298"/>
    </source>
</evidence>